<dbReference type="GO" id="GO:0020037">
    <property type="term" value="F:heme binding"/>
    <property type="evidence" value="ECO:0007669"/>
    <property type="project" value="InterPro"/>
</dbReference>
<evidence type="ECO:0000256" key="3">
    <source>
        <dbReference type="ARBA" id="ARBA00022723"/>
    </source>
</evidence>
<keyword evidence="5 6" id="KW-0408">Iron</keyword>
<comment type="caution">
    <text evidence="7">The sequence shown here is derived from an EMBL/GenBank/DDBJ whole genome shotgun (WGS) entry which is preliminary data.</text>
</comment>
<comment type="similarity">
    <text evidence="2 6">Belongs to the cytochrome P450 family.</text>
</comment>
<dbReference type="GO" id="GO:0004497">
    <property type="term" value="F:monooxygenase activity"/>
    <property type="evidence" value="ECO:0007669"/>
    <property type="project" value="UniProtKB-KW"/>
</dbReference>
<evidence type="ECO:0000313" key="8">
    <source>
        <dbReference type="Proteomes" id="UP001295740"/>
    </source>
</evidence>
<dbReference type="PANTHER" id="PTHR46206">
    <property type="entry name" value="CYTOCHROME P450"/>
    <property type="match status" value="1"/>
</dbReference>
<keyword evidence="4 6" id="KW-0560">Oxidoreductase</keyword>
<dbReference type="EMBL" id="CAUWAG010000006">
    <property type="protein sequence ID" value="CAJ2503968.1"/>
    <property type="molecule type" value="Genomic_DNA"/>
</dbReference>
<evidence type="ECO:0000256" key="1">
    <source>
        <dbReference type="ARBA" id="ARBA00001971"/>
    </source>
</evidence>
<keyword evidence="6" id="KW-0349">Heme</keyword>
<evidence type="ECO:0000313" key="7">
    <source>
        <dbReference type="EMBL" id="CAJ2503968.1"/>
    </source>
</evidence>
<proteinExistence type="inferred from homology"/>
<accession>A0AAI8VFE3</accession>
<dbReference type="GO" id="GO:0016705">
    <property type="term" value="F:oxidoreductase activity, acting on paired donors, with incorporation or reduction of molecular oxygen"/>
    <property type="evidence" value="ECO:0007669"/>
    <property type="project" value="InterPro"/>
</dbReference>
<dbReference type="Gene3D" id="1.10.630.10">
    <property type="entry name" value="Cytochrome P450"/>
    <property type="match status" value="1"/>
</dbReference>
<dbReference type="InterPro" id="IPR001128">
    <property type="entry name" value="Cyt_P450"/>
</dbReference>
<sequence>MSDDVIFPNVDTFNGRRFYDVKQQIGQGNKHQSVSPSDTEANFGTGPRACLGRFLVRYEIPWSVDGASYYSTKPGAEVYFRRKNKVLGGCEVSYTRDSFSKWLEVLGERMLQAYGERAIHQARRMREASQHI</sequence>
<dbReference type="Pfam" id="PF00067">
    <property type="entry name" value="p450"/>
    <property type="match status" value="1"/>
</dbReference>
<name>A0AAI8VFE3_9PEZI</name>
<dbReference type="InterPro" id="IPR017972">
    <property type="entry name" value="Cyt_P450_CS"/>
</dbReference>
<gene>
    <name evidence="7" type="ORF">KHLLAP_LOCUS4436</name>
</gene>
<organism evidence="7 8">
    <name type="scientific">Anthostomella pinea</name>
    <dbReference type="NCBI Taxonomy" id="933095"/>
    <lineage>
        <taxon>Eukaryota</taxon>
        <taxon>Fungi</taxon>
        <taxon>Dikarya</taxon>
        <taxon>Ascomycota</taxon>
        <taxon>Pezizomycotina</taxon>
        <taxon>Sordariomycetes</taxon>
        <taxon>Xylariomycetidae</taxon>
        <taxon>Xylariales</taxon>
        <taxon>Xylariaceae</taxon>
        <taxon>Anthostomella</taxon>
    </lineage>
</organism>
<dbReference type="GO" id="GO:0005506">
    <property type="term" value="F:iron ion binding"/>
    <property type="evidence" value="ECO:0007669"/>
    <property type="project" value="InterPro"/>
</dbReference>
<dbReference type="Proteomes" id="UP001295740">
    <property type="component" value="Unassembled WGS sequence"/>
</dbReference>
<dbReference type="AlphaFoldDB" id="A0AAI8VFE3"/>
<evidence type="ECO:0000256" key="4">
    <source>
        <dbReference type="ARBA" id="ARBA00023002"/>
    </source>
</evidence>
<keyword evidence="8" id="KW-1185">Reference proteome</keyword>
<evidence type="ECO:0000256" key="5">
    <source>
        <dbReference type="ARBA" id="ARBA00023004"/>
    </source>
</evidence>
<dbReference type="SUPFAM" id="SSF48264">
    <property type="entry name" value="Cytochrome P450"/>
    <property type="match status" value="1"/>
</dbReference>
<keyword evidence="6" id="KW-0503">Monooxygenase</keyword>
<keyword evidence="3 6" id="KW-0479">Metal-binding</keyword>
<protein>
    <submittedName>
        <fullName evidence="7">Uu.00g113620.m01.CDS01</fullName>
    </submittedName>
</protein>
<dbReference type="InterPro" id="IPR036396">
    <property type="entry name" value="Cyt_P450_sf"/>
</dbReference>
<dbReference type="PROSITE" id="PS00086">
    <property type="entry name" value="CYTOCHROME_P450"/>
    <property type="match status" value="1"/>
</dbReference>
<comment type="cofactor">
    <cofactor evidence="1">
        <name>heme</name>
        <dbReference type="ChEBI" id="CHEBI:30413"/>
    </cofactor>
</comment>
<evidence type="ECO:0000256" key="2">
    <source>
        <dbReference type="ARBA" id="ARBA00010617"/>
    </source>
</evidence>
<reference evidence="7" key="1">
    <citation type="submission" date="2023-10" db="EMBL/GenBank/DDBJ databases">
        <authorList>
            <person name="Hackl T."/>
        </authorList>
    </citation>
    <scope>NUCLEOTIDE SEQUENCE</scope>
</reference>
<evidence type="ECO:0000256" key="6">
    <source>
        <dbReference type="RuleBase" id="RU000461"/>
    </source>
</evidence>